<accession>A0ABR8JAS3</accession>
<dbReference type="EMBL" id="JACWZZ010000001">
    <property type="protein sequence ID" value="MBD2713707.1"/>
    <property type="molecule type" value="Genomic_DNA"/>
</dbReference>
<dbReference type="Pfam" id="PF10117">
    <property type="entry name" value="McrBC"/>
    <property type="match status" value="1"/>
</dbReference>
<comment type="caution">
    <text evidence="1">The sequence shown here is derived from an EMBL/GenBank/DDBJ whole genome shotgun (WGS) entry which is preliminary data.</text>
</comment>
<dbReference type="PANTHER" id="PTHR38733:SF1">
    <property type="entry name" value="TYPE IV METHYL-DIRECTED RESTRICTION ENZYME ECOKMCRBC"/>
    <property type="match status" value="1"/>
</dbReference>
<organism evidence="1 2">
    <name type="scientific">Hymenobacter duratus</name>
    <dbReference type="NCBI Taxonomy" id="2771356"/>
    <lineage>
        <taxon>Bacteria</taxon>
        <taxon>Pseudomonadati</taxon>
        <taxon>Bacteroidota</taxon>
        <taxon>Cytophagia</taxon>
        <taxon>Cytophagales</taxon>
        <taxon>Hymenobacteraceae</taxon>
        <taxon>Hymenobacter</taxon>
    </lineage>
</organism>
<evidence type="ECO:0000313" key="1">
    <source>
        <dbReference type="EMBL" id="MBD2713707.1"/>
    </source>
</evidence>
<sequence length="344" mass="39084">MLIPIQNLYYLLCYAWNRLPERAELLAVEAVPFHRPLELLAHVLLAGTRRLLQQGLPVAYTERTEELAELRGRLLLAPTLAQQLLPQGRAVCQFDELGPDTPFSQLLLGTLHQLARSRALPIALRHDLKLALRRFPAAMAPQPLSAASLRAVRRLRPTGLSAFLLNVCELIYHSALPSPEATGRPRFRDFRRDEALMARLFEQFVRNFYRLEQRRFRVASEVIQWQAEAESAEALALLPAMVTDTSLEAPDRKIILDTKYYTAALRTRYDQQKLISPHLYQLYAYLQNQPTQPGQQLEGILLYPAATQFVDVRYTLGGHPVRIVTVDLAQPWPQISAALLALLD</sequence>
<reference evidence="1 2" key="1">
    <citation type="submission" date="2020-09" db="EMBL/GenBank/DDBJ databases">
        <authorList>
            <person name="Kim M.K."/>
        </authorList>
    </citation>
    <scope>NUCLEOTIDE SEQUENCE [LARGE SCALE GENOMIC DNA]</scope>
    <source>
        <strain evidence="1 2">BT646</strain>
    </source>
</reference>
<proteinExistence type="predicted"/>
<dbReference type="PIRSF" id="PIRSF003109">
    <property type="entry name" value="McrC"/>
    <property type="match status" value="1"/>
</dbReference>
<dbReference type="PANTHER" id="PTHR38733">
    <property type="entry name" value="PROTEIN MCRC"/>
    <property type="match status" value="1"/>
</dbReference>
<dbReference type="Proteomes" id="UP000642468">
    <property type="component" value="Unassembled WGS sequence"/>
</dbReference>
<gene>
    <name evidence="1" type="ORF">IC231_01520</name>
</gene>
<name>A0ABR8JAS3_9BACT</name>
<keyword evidence="2" id="KW-1185">Reference proteome</keyword>
<protein>
    <recommendedName>
        <fullName evidence="3">Restriction endonuclease</fullName>
    </recommendedName>
</protein>
<dbReference type="RefSeq" id="WP_190782859.1">
    <property type="nucleotide sequence ID" value="NZ_JACWZZ010000001.1"/>
</dbReference>
<evidence type="ECO:0008006" key="3">
    <source>
        <dbReference type="Google" id="ProtNLM"/>
    </source>
</evidence>
<evidence type="ECO:0000313" key="2">
    <source>
        <dbReference type="Proteomes" id="UP000642468"/>
    </source>
</evidence>
<dbReference type="InterPro" id="IPR019292">
    <property type="entry name" value="McrC"/>
</dbReference>
<dbReference type="InterPro" id="IPR014407">
    <property type="entry name" value="McrC_bac"/>
</dbReference>